<evidence type="ECO:0000313" key="6">
    <source>
        <dbReference type="EMBL" id="AQS46617.1"/>
    </source>
</evidence>
<dbReference type="EMBL" id="CP019437">
    <property type="protein sequence ID" value="AQS46617.1"/>
    <property type="molecule type" value="Genomic_DNA"/>
</dbReference>
<dbReference type="CDD" id="cd00498">
    <property type="entry name" value="Hsp33"/>
    <property type="match status" value="1"/>
</dbReference>
<evidence type="ECO:0000256" key="3">
    <source>
        <dbReference type="ARBA" id="ARBA00023157"/>
    </source>
</evidence>
<dbReference type="PIRSF" id="PIRSF005261">
    <property type="entry name" value="Heat_shock_Hsp33"/>
    <property type="match status" value="1"/>
</dbReference>
<dbReference type="Gene3D" id="3.90.1280.10">
    <property type="entry name" value="HSP33 redox switch-like"/>
    <property type="match status" value="1"/>
</dbReference>
<evidence type="ECO:0000256" key="1">
    <source>
        <dbReference type="ARBA" id="ARBA00022490"/>
    </source>
</evidence>
<protein>
    <submittedName>
        <fullName evidence="6">Molecular chaperone Hsp33</fullName>
    </submittedName>
</protein>
<name>A0ABN4X2P5_9RHOB</name>
<sequence>MSKLSQIAWDDTVLPFQLDRSDIRGRVARLDGVLDTVLSQHDYPRAVEMLVAEAALLTALIGQTVKLRWKLSLQIRGNGPIRIIATDYYAPEKEGAPARIRAWASFDDEKLDPKADPFEQIGQGYFAILIDQGKGTTPYQGITPLTEGSLRACAEAYFAQSEQLPTRFSLSFGRSILPGQGESWRAGGVMLQHMPPASPFAAQEGSGDQGLLTADDILDGEEGENWARANILLDTVEDMELIGPTVQPTELLVRLFHEERPRVFDPQRVEFGCTCSADRVRQSLSIYSARDIAHMTTDEGTVTADCQFCGAHYIFDPLTLGFEAQKNPDGSLREAGGEGTNE</sequence>
<dbReference type="RefSeq" id="WP_075775217.1">
    <property type="nucleotide sequence ID" value="NZ_CP019437.1"/>
</dbReference>
<dbReference type="InterPro" id="IPR023212">
    <property type="entry name" value="Hsp33_helix_hairpin_bin_dom_sf"/>
</dbReference>
<dbReference type="SUPFAM" id="SSF64397">
    <property type="entry name" value="Hsp33 domain"/>
    <property type="match status" value="1"/>
</dbReference>
<gene>
    <name evidence="6" type="ORF">BMG03_01445</name>
</gene>
<keyword evidence="7" id="KW-1185">Reference proteome</keyword>
<organism evidence="6 7">
    <name type="scientific">Thioclava nitratireducens</name>
    <dbReference type="NCBI Taxonomy" id="1915078"/>
    <lineage>
        <taxon>Bacteria</taxon>
        <taxon>Pseudomonadati</taxon>
        <taxon>Pseudomonadota</taxon>
        <taxon>Alphaproteobacteria</taxon>
        <taxon>Rhodobacterales</taxon>
        <taxon>Paracoccaceae</taxon>
        <taxon>Thioclava</taxon>
    </lineage>
</organism>
<dbReference type="InterPro" id="IPR016153">
    <property type="entry name" value="Heat_shock_Hsp33_N"/>
</dbReference>
<evidence type="ECO:0000256" key="4">
    <source>
        <dbReference type="ARBA" id="ARBA00023186"/>
    </source>
</evidence>
<dbReference type="PANTHER" id="PTHR30111:SF1">
    <property type="entry name" value="33 KDA CHAPERONIN"/>
    <property type="match status" value="1"/>
</dbReference>
<evidence type="ECO:0000313" key="7">
    <source>
        <dbReference type="Proteomes" id="UP000185622"/>
    </source>
</evidence>
<dbReference type="Pfam" id="PF01430">
    <property type="entry name" value="HSP33"/>
    <property type="match status" value="1"/>
</dbReference>
<proteinExistence type="predicted"/>
<reference evidence="6 7" key="1">
    <citation type="submission" date="2017-01" db="EMBL/GenBank/DDBJ databases">
        <title>The complete genome sequence of a sulfur-oxidizing marine bacterium Thioclava sp. 25B10_4T.</title>
        <authorList>
            <person name="Liu Y."/>
            <person name="Lai Q."/>
            <person name="Shao Z."/>
        </authorList>
    </citation>
    <scope>NUCLEOTIDE SEQUENCE [LARGE SCALE GENOMIC DNA]</scope>
    <source>
        <strain evidence="6 7">25B10_4</strain>
    </source>
</reference>
<keyword evidence="1" id="KW-0963">Cytoplasm</keyword>
<keyword evidence="4" id="KW-0143">Chaperone</keyword>
<dbReference type="SUPFAM" id="SSF118352">
    <property type="entry name" value="HSP33 redox switch-like"/>
    <property type="match status" value="1"/>
</dbReference>
<dbReference type="InterPro" id="IPR000397">
    <property type="entry name" value="Heat_shock_Hsp33"/>
</dbReference>
<keyword evidence="5" id="KW-0676">Redox-active center</keyword>
<dbReference type="Gene3D" id="1.10.287.480">
    <property type="entry name" value="helix hairpin bin"/>
    <property type="match status" value="1"/>
</dbReference>
<dbReference type="PANTHER" id="PTHR30111">
    <property type="entry name" value="33 KDA CHAPERONIN"/>
    <property type="match status" value="1"/>
</dbReference>
<evidence type="ECO:0000256" key="2">
    <source>
        <dbReference type="ARBA" id="ARBA00022833"/>
    </source>
</evidence>
<dbReference type="Proteomes" id="UP000185622">
    <property type="component" value="Chromosome"/>
</dbReference>
<dbReference type="InterPro" id="IPR016154">
    <property type="entry name" value="Heat_shock_Hsp33_C"/>
</dbReference>
<accession>A0ABN4X2P5</accession>
<keyword evidence="3" id="KW-1015">Disulfide bond</keyword>
<evidence type="ECO:0000256" key="5">
    <source>
        <dbReference type="ARBA" id="ARBA00023284"/>
    </source>
</evidence>
<dbReference type="Gene3D" id="3.55.30.10">
    <property type="entry name" value="Hsp33 domain"/>
    <property type="match status" value="1"/>
</dbReference>
<keyword evidence="2" id="KW-0862">Zinc</keyword>